<protein>
    <submittedName>
        <fullName evidence="5">LacI family DNA-binding transcriptional regulator</fullName>
    </submittedName>
</protein>
<evidence type="ECO:0000256" key="2">
    <source>
        <dbReference type="ARBA" id="ARBA00023125"/>
    </source>
</evidence>
<dbReference type="CDD" id="cd01392">
    <property type="entry name" value="HTH_LacI"/>
    <property type="match status" value="1"/>
</dbReference>
<reference evidence="5" key="1">
    <citation type="submission" date="2020-09" db="EMBL/GenBank/DDBJ databases">
        <title>A novel bacterium of genus Paenibacillus, isolated from South China Sea.</title>
        <authorList>
            <person name="Huang H."/>
            <person name="Mo K."/>
            <person name="Hu Y."/>
        </authorList>
    </citation>
    <scope>NUCLEOTIDE SEQUENCE</scope>
    <source>
        <strain evidence="5">IB182363</strain>
    </source>
</reference>
<keyword evidence="1" id="KW-0805">Transcription regulation</keyword>
<dbReference type="EMBL" id="JACXJA010000010">
    <property type="protein sequence ID" value="MBD2862312.1"/>
    <property type="molecule type" value="Genomic_DNA"/>
</dbReference>
<feature type="domain" description="HTH lacI-type" evidence="4">
    <location>
        <begin position="2"/>
        <end position="56"/>
    </location>
</feature>
<evidence type="ECO:0000256" key="3">
    <source>
        <dbReference type="ARBA" id="ARBA00023163"/>
    </source>
</evidence>
<dbReference type="SUPFAM" id="SSF47413">
    <property type="entry name" value="lambda repressor-like DNA-binding domains"/>
    <property type="match status" value="1"/>
</dbReference>
<dbReference type="Pfam" id="PF00532">
    <property type="entry name" value="Peripla_BP_1"/>
    <property type="match status" value="1"/>
</dbReference>
<dbReference type="SMART" id="SM00354">
    <property type="entry name" value="HTH_LACI"/>
    <property type="match status" value="1"/>
</dbReference>
<dbReference type="Gene3D" id="1.10.260.40">
    <property type="entry name" value="lambda repressor-like DNA-binding domains"/>
    <property type="match status" value="1"/>
</dbReference>
<organism evidence="5 6">
    <name type="scientific">Paenibacillus oceani</name>
    <dbReference type="NCBI Taxonomy" id="2772510"/>
    <lineage>
        <taxon>Bacteria</taxon>
        <taxon>Bacillati</taxon>
        <taxon>Bacillota</taxon>
        <taxon>Bacilli</taxon>
        <taxon>Bacillales</taxon>
        <taxon>Paenibacillaceae</taxon>
        <taxon>Paenibacillus</taxon>
    </lineage>
</organism>
<dbReference type="AlphaFoldDB" id="A0A927C957"/>
<proteinExistence type="predicted"/>
<dbReference type="Gene3D" id="3.40.50.2300">
    <property type="match status" value="2"/>
</dbReference>
<dbReference type="PANTHER" id="PTHR30146">
    <property type="entry name" value="LACI-RELATED TRANSCRIPTIONAL REPRESSOR"/>
    <property type="match status" value="1"/>
</dbReference>
<dbReference type="InterPro" id="IPR001761">
    <property type="entry name" value="Peripla_BP/Lac1_sug-bd_dom"/>
</dbReference>
<name>A0A927C957_9BACL</name>
<evidence type="ECO:0000259" key="4">
    <source>
        <dbReference type="PROSITE" id="PS50932"/>
    </source>
</evidence>
<dbReference type="PROSITE" id="PS00356">
    <property type="entry name" value="HTH_LACI_1"/>
    <property type="match status" value="1"/>
</dbReference>
<dbReference type="InterPro" id="IPR000843">
    <property type="entry name" value="HTH_LacI"/>
</dbReference>
<evidence type="ECO:0000256" key="1">
    <source>
        <dbReference type="ARBA" id="ARBA00023015"/>
    </source>
</evidence>
<accession>A0A927C957</accession>
<dbReference type="PRINTS" id="PR00036">
    <property type="entry name" value="HTHLACI"/>
</dbReference>
<dbReference type="GO" id="GO:0000976">
    <property type="term" value="F:transcription cis-regulatory region binding"/>
    <property type="evidence" value="ECO:0007669"/>
    <property type="project" value="TreeGrafter"/>
</dbReference>
<keyword evidence="2 5" id="KW-0238">DNA-binding</keyword>
<dbReference type="Pfam" id="PF00356">
    <property type="entry name" value="LacI"/>
    <property type="match status" value="1"/>
</dbReference>
<dbReference type="SUPFAM" id="SSF53822">
    <property type="entry name" value="Periplasmic binding protein-like I"/>
    <property type="match status" value="1"/>
</dbReference>
<evidence type="ECO:0000313" key="5">
    <source>
        <dbReference type="EMBL" id="MBD2862312.1"/>
    </source>
</evidence>
<gene>
    <name evidence="5" type="ORF">IDH45_09985</name>
</gene>
<evidence type="ECO:0000313" key="6">
    <source>
        <dbReference type="Proteomes" id="UP000639396"/>
    </source>
</evidence>
<dbReference type="InterPro" id="IPR010982">
    <property type="entry name" value="Lambda_DNA-bd_dom_sf"/>
</dbReference>
<sequence>MSSVKDVAKLAEVSVATVSRVLNQDPTVKTKNRLKVLKAIDELHFSPNILAKNLRKKSSSTIVIVMSSISNPFFADIVKGAQEAIRDSNGYNMIIGTTEWQADTYRNMLRTNQVDGILVISSWANEQTIQDLNAHYPVVMCNEYYENMNLSYVAIDNRKASYDAACELLQRGCKHIVYVAGAKDSSSVKDRLGGFKQALADAGVTFQPHFFVQPKKGREEIGTLLNDMVDRGIPIDGLLTHSDLYAAHILKGMEDRTIHLDRKTGLISFAGTFVTQITSPRISSIVQPAYELGFTSVQLLLRKIKNKEIHKSKQVILNHQLVIRET</sequence>
<dbReference type="InterPro" id="IPR028082">
    <property type="entry name" value="Peripla_BP_I"/>
</dbReference>
<dbReference type="PROSITE" id="PS50932">
    <property type="entry name" value="HTH_LACI_2"/>
    <property type="match status" value="1"/>
</dbReference>
<dbReference type="GO" id="GO:0003700">
    <property type="term" value="F:DNA-binding transcription factor activity"/>
    <property type="evidence" value="ECO:0007669"/>
    <property type="project" value="TreeGrafter"/>
</dbReference>
<keyword evidence="6" id="KW-1185">Reference proteome</keyword>
<dbReference type="PANTHER" id="PTHR30146:SF109">
    <property type="entry name" value="HTH-TYPE TRANSCRIPTIONAL REGULATOR GALS"/>
    <property type="match status" value="1"/>
</dbReference>
<comment type="caution">
    <text evidence="5">The sequence shown here is derived from an EMBL/GenBank/DDBJ whole genome shotgun (WGS) entry which is preliminary data.</text>
</comment>
<keyword evidence="3" id="KW-0804">Transcription</keyword>
<dbReference type="Proteomes" id="UP000639396">
    <property type="component" value="Unassembled WGS sequence"/>
</dbReference>
<dbReference type="RefSeq" id="WP_190927070.1">
    <property type="nucleotide sequence ID" value="NZ_JACXJA010000010.1"/>
</dbReference>